<evidence type="ECO:0000313" key="2">
    <source>
        <dbReference type="Proteomes" id="UP001595629"/>
    </source>
</evidence>
<dbReference type="RefSeq" id="WP_386736637.1">
    <property type="nucleotide sequence ID" value="NZ_JBHRXI010000016.1"/>
</dbReference>
<organism evidence="1 2">
    <name type="scientific">Lutimaribacter marinistellae</name>
    <dbReference type="NCBI Taxonomy" id="1820329"/>
    <lineage>
        <taxon>Bacteria</taxon>
        <taxon>Pseudomonadati</taxon>
        <taxon>Pseudomonadota</taxon>
        <taxon>Alphaproteobacteria</taxon>
        <taxon>Rhodobacterales</taxon>
        <taxon>Roseobacteraceae</taxon>
        <taxon>Lutimaribacter</taxon>
    </lineage>
</organism>
<accession>A0ABV7TLL0</accession>
<dbReference type="Proteomes" id="UP001595629">
    <property type="component" value="Unassembled WGS sequence"/>
</dbReference>
<dbReference type="EMBL" id="JBHRXI010000016">
    <property type="protein sequence ID" value="MFC3615328.1"/>
    <property type="molecule type" value="Genomic_DNA"/>
</dbReference>
<gene>
    <name evidence="1" type="ORF">ACFORG_16340</name>
</gene>
<proteinExistence type="predicted"/>
<comment type="caution">
    <text evidence="1">The sequence shown here is derived from an EMBL/GenBank/DDBJ whole genome shotgun (WGS) entry which is preliminary data.</text>
</comment>
<keyword evidence="2" id="KW-1185">Reference proteome</keyword>
<protein>
    <recommendedName>
        <fullName evidence="3">Beta-lactamase</fullName>
    </recommendedName>
</protein>
<reference evidence="2" key="1">
    <citation type="journal article" date="2019" name="Int. J. Syst. Evol. Microbiol.">
        <title>The Global Catalogue of Microorganisms (GCM) 10K type strain sequencing project: providing services to taxonomists for standard genome sequencing and annotation.</title>
        <authorList>
            <consortium name="The Broad Institute Genomics Platform"/>
            <consortium name="The Broad Institute Genome Sequencing Center for Infectious Disease"/>
            <person name="Wu L."/>
            <person name="Ma J."/>
        </authorList>
    </citation>
    <scope>NUCLEOTIDE SEQUENCE [LARGE SCALE GENOMIC DNA]</scope>
    <source>
        <strain evidence="2">KCTC 42911</strain>
    </source>
</reference>
<name>A0ABV7TLL0_9RHOB</name>
<evidence type="ECO:0008006" key="3">
    <source>
        <dbReference type="Google" id="ProtNLM"/>
    </source>
</evidence>
<evidence type="ECO:0000313" key="1">
    <source>
        <dbReference type="EMBL" id="MFC3615328.1"/>
    </source>
</evidence>
<sequence length="100" mass="10845">MNELLKKGDFGLKRGIDGRTDRILYLTRKGHIASGSGVVVNALSSELDARYPKVVRARKLIPVGSISKPMLIYVLATGAILGNHDFGAQKFGGYLGLCIW</sequence>